<dbReference type="PANTHER" id="PTHR22946">
    <property type="entry name" value="DIENELACTONE HYDROLASE DOMAIN-CONTAINING PROTEIN-RELATED"/>
    <property type="match status" value="1"/>
</dbReference>
<dbReference type="EMBL" id="SACN01000003">
    <property type="protein sequence ID" value="RVT90374.1"/>
    <property type="molecule type" value="Genomic_DNA"/>
</dbReference>
<dbReference type="InterPro" id="IPR050261">
    <property type="entry name" value="FrsA_esterase"/>
</dbReference>
<gene>
    <name evidence="2" type="ORF">EOD43_19105</name>
</gene>
<dbReference type="RefSeq" id="WP_127745630.1">
    <property type="nucleotide sequence ID" value="NZ_SACN01000003.1"/>
</dbReference>
<keyword evidence="3" id="KW-1185">Reference proteome</keyword>
<keyword evidence="2" id="KW-0378">Hydrolase</keyword>
<dbReference type="InterPro" id="IPR029058">
    <property type="entry name" value="AB_hydrolase_fold"/>
</dbReference>
<dbReference type="PANTHER" id="PTHR22946:SF0">
    <property type="entry name" value="DIENELACTONE HYDROLASE DOMAIN-CONTAINING PROTEIN"/>
    <property type="match status" value="1"/>
</dbReference>
<dbReference type="AlphaFoldDB" id="A0A437LYI0"/>
<dbReference type="Gene3D" id="3.40.50.1820">
    <property type="entry name" value="alpha/beta hydrolase"/>
    <property type="match status" value="1"/>
</dbReference>
<evidence type="ECO:0000313" key="3">
    <source>
        <dbReference type="Proteomes" id="UP000282971"/>
    </source>
</evidence>
<name>A0A437LYI0_9SPHN</name>
<organism evidence="2 3">
    <name type="scientific">Sphingomonas crocodyli</name>
    <dbReference type="NCBI Taxonomy" id="1979270"/>
    <lineage>
        <taxon>Bacteria</taxon>
        <taxon>Pseudomonadati</taxon>
        <taxon>Pseudomonadota</taxon>
        <taxon>Alphaproteobacteria</taxon>
        <taxon>Sphingomonadales</taxon>
        <taxon>Sphingomonadaceae</taxon>
        <taxon>Sphingomonas</taxon>
    </lineage>
</organism>
<dbReference type="Pfam" id="PF01738">
    <property type="entry name" value="DLH"/>
    <property type="match status" value="1"/>
</dbReference>
<evidence type="ECO:0000313" key="2">
    <source>
        <dbReference type="EMBL" id="RVT90374.1"/>
    </source>
</evidence>
<dbReference type="SUPFAM" id="SSF53474">
    <property type="entry name" value="alpha/beta-Hydrolases"/>
    <property type="match status" value="1"/>
</dbReference>
<proteinExistence type="predicted"/>
<dbReference type="InterPro" id="IPR002925">
    <property type="entry name" value="Dienelactn_hydro"/>
</dbReference>
<sequence length="244" mass="25877">MKAESLIYHHDGVRHVGEIYPPRGSANGRAVLVIHEADGIGNNVRRRCALLSELGYWAAAADLHGGGRVLSGDAMSSAVERLRLEPALLRARIGVALKAMAHVTGCGPAHLAAIGYCFGGMAVLELARSGAKLAGVASFHGLLTSAAPARPHDIKTRIFVATGARDPLVPPDDLAAFQAEMFEADADWQLLIYGRALHSFTNRAVDELRDPRMAYDASADAASWAALITFLEESFGAADNILPS</sequence>
<dbReference type="GO" id="GO:0016787">
    <property type="term" value="F:hydrolase activity"/>
    <property type="evidence" value="ECO:0007669"/>
    <property type="project" value="UniProtKB-KW"/>
</dbReference>
<accession>A0A437LYI0</accession>
<dbReference type="OrthoDB" id="9787933at2"/>
<comment type="caution">
    <text evidence="2">The sequence shown here is derived from an EMBL/GenBank/DDBJ whole genome shotgun (WGS) entry which is preliminary data.</text>
</comment>
<dbReference type="Proteomes" id="UP000282971">
    <property type="component" value="Unassembled WGS sequence"/>
</dbReference>
<protein>
    <submittedName>
        <fullName evidence="2">Dienelactone hydrolase family protein</fullName>
    </submittedName>
</protein>
<evidence type="ECO:0000259" key="1">
    <source>
        <dbReference type="Pfam" id="PF01738"/>
    </source>
</evidence>
<feature type="domain" description="Dienelactone hydrolase" evidence="1">
    <location>
        <begin position="22"/>
        <end position="233"/>
    </location>
</feature>
<reference evidence="2 3" key="1">
    <citation type="submission" date="2019-01" db="EMBL/GenBank/DDBJ databases">
        <authorList>
            <person name="Chen W.-M."/>
        </authorList>
    </citation>
    <scope>NUCLEOTIDE SEQUENCE [LARGE SCALE GENOMIC DNA]</scope>
    <source>
        <strain evidence="2 3">CCP-7</strain>
    </source>
</reference>